<reference evidence="1" key="1">
    <citation type="submission" date="2021-06" db="EMBL/GenBank/DDBJ databases">
        <authorList>
            <person name="Kallberg Y."/>
            <person name="Tangrot J."/>
            <person name="Rosling A."/>
        </authorList>
    </citation>
    <scope>NUCLEOTIDE SEQUENCE</scope>
    <source>
        <strain evidence="1">28 12/20/2015</strain>
    </source>
</reference>
<dbReference type="EMBL" id="CAJVPW010049511">
    <property type="protein sequence ID" value="CAG8763186.1"/>
    <property type="molecule type" value="Genomic_DNA"/>
</dbReference>
<evidence type="ECO:0000313" key="2">
    <source>
        <dbReference type="Proteomes" id="UP000789366"/>
    </source>
</evidence>
<accession>A0ACA9QRT4</accession>
<dbReference type="Proteomes" id="UP000789366">
    <property type="component" value="Unassembled WGS sequence"/>
</dbReference>
<proteinExistence type="predicted"/>
<organism evidence="1 2">
    <name type="scientific">Cetraspora pellucida</name>
    <dbReference type="NCBI Taxonomy" id="1433469"/>
    <lineage>
        <taxon>Eukaryota</taxon>
        <taxon>Fungi</taxon>
        <taxon>Fungi incertae sedis</taxon>
        <taxon>Mucoromycota</taxon>
        <taxon>Glomeromycotina</taxon>
        <taxon>Glomeromycetes</taxon>
        <taxon>Diversisporales</taxon>
        <taxon>Gigasporaceae</taxon>
        <taxon>Cetraspora</taxon>
    </lineage>
</organism>
<sequence length="48" mass="5452">INHSLRSLTQLDHNGTKSPETFSDGRSMTSISEYDMDETHKLLSEDIN</sequence>
<comment type="caution">
    <text evidence="1">The sequence shown here is derived from an EMBL/GenBank/DDBJ whole genome shotgun (WGS) entry which is preliminary data.</text>
</comment>
<gene>
    <name evidence="1" type="ORF">SPELUC_LOCUS15281</name>
</gene>
<evidence type="ECO:0000313" key="1">
    <source>
        <dbReference type="EMBL" id="CAG8763186.1"/>
    </source>
</evidence>
<keyword evidence="2" id="KW-1185">Reference proteome</keyword>
<name>A0ACA9QRT4_9GLOM</name>
<protein>
    <submittedName>
        <fullName evidence="1">15791_t:CDS:1</fullName>
    </submittedName>
</protein>
<feature type="non-terminal residue" evidence="1">
    <location>
        <position position="1"/>
    </location>
</feature>